<dbReference type="EMBL" id="LT629776">
    <property type="protein sequence ID" value="SDS08719.1"/>
    <property type="molecule type" value="Genomic_DNA"/>
</dbReference>
<reference evidence="4" key="1">
    <citation type="submission" date="2016-10" db="EMBL/GenBank/DDBJ databases">
        <authorList>
            <person name="Varghese N."/>
            <person name="Submissions S."/>
        </authorList>
    </citation>
    <scope>NUCLEOTIDE SEQUENCE [LARGE SCALE GENOMIC DNA]</scope>
    <source>
        <strain evidence="4">DSM 22126</strain>
    </source>
</reference>
<dbReference type="InterPro" id="IPR016187">
    <property type="entry name" value="CTDL_fold"/>
</dbReference>
<dbReference type="AlphaFoldDB" id="A0A1H1PDN6"/>
<dbReference type="STRING" id="545619.SAMN04489860_0765"/>
<evidence type="ECO:0000313" key="4">
    <source>
        <dbReference type="Proteomes" id="UP000185663"/>
    </source>
</evidence>
<feature type="region of interest" description="Disordered" evidence="1">
    <location>
        <begin position="311"/>
        <end position="334"/>
    </location>
</feature>
<organism evidence="3 4">
    <name type="scientific">Paraoerskovia marina</name>
    <dbReference type="NCBI Taxonomy" id="545619"/>
    <lineage>
        <taxon>Bacteria</taxon>
        <taxon>Bacillati</taxon>
        <taxon>Actinomycetota</taxon>
        <taxon>Actinomycetes</taxon>
        <taxon>Micrococcales</taxon>
        <taxon>Cellulomonadaceae</taxon>
        <taxon>Paraoerskovia</taxon>
    </lineage>
</organism>
<evidence type="ECO:0000259" key="2">
    <source>
        <dbReference type="Pfam" id="PF03781"/>
    </source>
</evidence>
<evidence type="ECO:0000313" key="3">
    <source>
        <dbReference type="EMBL" id="SDS08719.1"/>
    </source>
</evidence>
<dbReference type="OrthoDB" id="9768004at2"/>
<evidence type="ECO:0000256" key="1">
    <source>
        <dbReference type="SAM" id="MobiDB-lite"/>
    </source>
</evidence>
<dbReference type="Gene3D" id="3.90.1580.10">
    <property type="entry name" value="paralog of FGE (formylglycine-generating enzyme)"/>
    <property type="match status" value="1"/>
</dbReference>
<dbReference type="InterPro" id="IPR042095">
    <property type="entry name" value="SUMF_sf"/>
</dbReference>
<name>A0A1H1PDN6_9CELL</name>
<dbReference type="GO" id="GO:0120147">
    <property type="term" value="F:formylglycine-generating oxidase activity"/>
    <property type="evidence" value="ECO:0007669"/>
    <property type="project" value="TreeGrafter"/>
</dbReference>
<feature type="compositionally biased region" description="Basic and acidic residues" evidence="1">
    <location>
        <begin position="1"/>
        <end position="11"/>
    </location>
</feature>
<accession>A0A1H1PDN6</accession>
<dbReference type="InterPro" id="IPR051043">
    <property type="entry name" value="Sulfatase_Mod_Factor_Kinase"/>
</dbReference>
<dbReference type="PANTHER" id="PTHR23150">
    <property type="entry name" value="SULFATASE MODIFYING FACTOR 1, 2"/>
    <property type="match status" value="1"/>
</dbReference>
<proteinExistence type="predicted"/>
<feature type="compositionally biased region" description="Polar residues" evidence="1">
    <location>
        <begin position="312"/>
        <end position="323"/>
    </location>
</feature>
<gene>
    <name evidence="3" type="ORF">SAMN04489860_0765</name>
</gene>
<dbReference type="eggNOG" id="COG1262">
    <property type="taxonomic scope" value="Bacteria"/>
</dbReference>
<dbReference type="InterPro" id="IPR005532">
    <property type="entry name" value="SUMF_dom"/>
</dbReference>
<dbReference type="SUPFAM" id="SSF56436">
    <property type="entry name" value="C-type lectin-like"/>
    <property type="match status" value="1"/>
</dbReference>
<dbReference type="Pfam" id="PF03781">
    <property type="entry name" value="FGE-sulfatase"/>
    <property type="match status" value="1"/>
</dbReference>
<feature type="domain" description="Sulfatase-modifying factor enzyme-like" evidence="2">
    <location>
        <begin position="52"/>
        <end position="329"/>
    </location>
</feature>
<protein>
    <submittedName>
        <fullName evidence="3">Formylglycine-generating enzyme, required for sulfatase activity, contains SUMF1/FGE domain</fullName>
    </submittedName>
</protein>
<sequence>MPHDETDHSTEARPSCCAPSADREHATSGGPQPVTLGAPPAARRSPTGATPMPTLVPIEGGTFLMGTDDPRGYASDGEGPPHEVEVSSFAIAAHTVTVEQFAAFVEATGYVTTAEQFNSSFVFAAYLPPDHPPTRAVAAVPWWREVIGASWRHPYGPGNDVVGQEDHPAVHVSHDDALAYCAWSGTRLPTEAEWEFAARAGEHGHYPWGDEREPGGEHRMNVFQGVFPREDTGEDGWRGTCPVGTFPPNGNGLYEVTGNVWEWCADWFDPTWYARSPRHAPTGPEHGQARVTRGGSHLCHDSYCWRYRVDSRSSNTPDSSTGNMGFRVAADVAP</sequence>
<feature type="region of interest" description="Disordered" evidence="1">
    <location>
        <begin position="1"/>
        <end position="81"/>
    </location>
</feature>
<keyword evidence="4" id="KW-1185">Reference proteome</keyword>
<dbReference type="Proteomes" id="UP000185663">
    <property type="component" value="Chromosome I"/>
</dbReference>
<dbReference type="RefSeq" id="WP_083371644.1">
    <property type="nucleotide sequence ID" value="NZ_LT629776.1"/>
</dbReference>
<dbReference type="PANTHER" id="PTHR23150:SF19">
    <property type="entry name" value="FORMYLGLYCINE-GENERATING ENZYME"/>
    <property type="match status" value="1"/>
</dbReference>